<accession>A0A516KR46</accession>
<keyword evidence="2" id="KW-1185">Reference proteome</keyword>
<name>A0A516KR46_9CAUD</name>
<dbReference type="RefSeq" id="YP_010103743.1">
    <property type="nucleotide sequence ID" value="NC_055811.1"/>
</dbReference>
<organism evidence="1 2">
    <name type="scientific">Gordonia phage JuJu</name>
    <dbReference type="NCBI Taxonomy" id="2590929"/>
    <lineage>
        <taxon>Viruses</taxon>
        <taxon>Duplodnaviria</taxon>
        <taxon>Heunggongvirae</taxon>
        <taxon>Uroviricota</taxon>
        <taxon>Caudoviricetes</taxon>
        <taxon>Jujuvirus</taxon>
        <taxon>Jujuvirus juju</taxon>
    </lineage>
</organism>
<dbReference type="KEGG" id="vg:65121642"/>
<dbReference type="GeneID" id="65121642"/>
<dbReference type="Pfam" id="PF11662">
    <property type="entry name" value="DUF3263"/>
    <property type="match status" value="1"/>
</dbReference>
<dbReference type="EMBL" id="MN062704">
    <property type="protein sequence ID" value="QDP44158.1"/>
    <property type="molecule type" value="Genomic_DNA"/>
</dbReference>
<gene>
    <name evidence="1" type="primary">42</name>
    <name evidence="1" type="ORF">SEA_JUJU_42</name>
</gene>
<dbReference type="Proteomes" id="UP000317704">
    <property type="component" value="Segment"/>
</dbReference>
<reference evidence="1 2" key="1">
    <citation type="submission" date="2019-06" db="EMBL/GenBank/DDBJ databases">
        <authorList>
            <person name="English H.B."/>
            <person name="Fox B.C."/>
            <person name="Houston B.M."/>
            <person name="Koller H.E."/>
            <person name="Salsman M.A."/>
            <person name="Teasley B.R."/>
            <person name="Vandoros E."/>
            <person name="Korey C.A."/>
            <person name="Tolsma S."/>
            <person name="Caruso S.M."/>
            <person name="Garlena R.A."/>
            <person name="Russell D.A."/>
            <person name="Pope W.H."/>
            <person name="Jacobs-Se D."/>
            <person name="Hatfull G.F."/>
        </authorList>
    </citation>
    <scope>NUCLEOTIDE SEQUENCE [LARGE SCALE GENOMIC DNA]</scope>
</reference>
<sequence>MTDEDRALLEFAAHRWHFAGNHAAAVHAEFGISVTRFWQRVNNLLDDPAALEHSPVVVNRLRRLRSRRR</sequence>
<proteinExistence type="predicted"/>
<dbReference type="InterPro" id="IPR021678">
    <property type="entry name" value="DUF3263"/>
</dbReference>
<evidence type="ECO:0000313" key="2">
    <source>
        <dbReference type="Proteomes" id="UP000317704"/>
    </source>
</evidence>
<evidence type="ECO:0008006" key="3">
    <source>
        <dbReference type="Google" id="ProtNLM"/>
    </source>
</evidence>
<evidence type="ECO:0000313" key="1">
    <source>
        <dbReference type="EMBL" id="QDP44158.1"/>
    </source>
</evidence>
<protein>
    <recommendedName>
        <fullName evidence="3">Helix-turn-helix DNA binding domain protein</fullName>
    </recommendedName>
</protein>